<sequence>MTTLTKLTQEAKETCKQRGHKMGPFQRFTESRNSAICRACGMHVVANIRPAPSEIDISGEAVALDCPAKETQHENR</sequence>
<name>A0A0F9IA23_9ZZZZ</name>
<organism evidence="1">
    <name type="scientific">marine sediment metagenome</name>
    <dbReference type="NCBI Taxonomy" id="412755"/>
    <lineage>
        <taxon>unclassified sequences</taxon>
        <taxon>metagenomes</taxon>
        <taxon>ecological metagenomes</taxon>
    </lineage>
</organism>
<evidence type="ECO:0000313" key="1">
    <source>
        <dbReference type="EMBL" id="KKL90670.1"/>
    </source>
</evidence>
<reference evidence="1" key="1">
    <citation type="journal article" date="2015" name="Nature">
        <title>Complex archaea that bridge the gap between prokaryotes and eukaryotes.</title>
        <authorList>
            <person name="Spang A."/>
            <person name="Saw J.H."/>
            <person name="Jorgensen S.L."/>
            <person name="Zaremba-Niedzwiedzka K."/>
            <person name="Martijn J."/>
            <person name="Lind A.E."/>
            <person name="van Eijk R."/>
            <person name="Schleper C."/>
            <person name="Guy L."/>
            <person name="Ettema T.J."/>
        </authorList>
    </citation>
    <scope>NUCLEOTIDE SEQUENCE</scope>
</reference>
<proteinExistence type="predicted"/>
<comment type="caution">
    <text evidence="1">The sequence shown here is derived from an EMBL/GenBank/DDBJ whole genome shotgun (WGS) entry which is preliminary data.</text>
</comment>
<gene>
    <name evidence="1" type="ORF">LCGC14_1902370</name>
</gene>
<dbReference type="AlphaFoldDB" id="A0A0F9IA23"/>
<dbReference type="EMBL" id="LAZR01019950">
    <property type="protein sequence ID" value="KKL90670.1"/>
    <property type="molecule type" value="Genomic_DNA"/>
</dbReference>
<protein>
    <submittedName>
        <fullName evidence="1">Uncharacterized protein</fullName>
    </submittedName>
</protein>
<accession>A0A0F9IA23</accession>